<sequence>MLVMKVIWSFYLLFLFLMWGGEAFAGELSERLANFPQWEKLTSVQPASGDLVYPEWMAGSWKVTSTLVDLAAPLAPEIVTPGFEGNRRQLNQPVSFVVRFVREEAHTSWLKILPEIDDKSPNLVADRAFNSLNLARAYLGDEAVLSVKVDPDSPNRQITFLRSSRQLVSIVTARATETTPNGKFITTEVFQQLFKGGSRPYLNSVESTTAYHKVSTSNPTIEADQVTAVYLSPQDPDYFKAVSQPVALYRYRLEFFPQELPTTPKE</sequence>
<gene>
    <name evidence="2" type="ORF">A6769_16745</name>
</gene>
<reference evidence="2 3" key="1">
    <citation type="submission" date="2016-04" db="EMBL/GenBank/DDBJ databases">
        <authorList>
            <person name="Evans L.H."/>
            <person name="Alamgir A."/>
            <person name="Owens N."/>
            <person name="Weber N.D."/>
            <person name="Virtaneva K."/>
            <person name="Barbian K."/>
            <person name="Babar A."/>
            <person name="Rosenke K."/>
        </authorList>
    </citation>
    <scope>NUCLEOTIDE SEQUENCE [LARGE SCALE GENOMIC DNA]</scope>
    <source>
        <strain evidence="2">NIES-2108</strain>
    </source>
</reference>
<dbReference type="Pfam" id="PF20670">
    <property type="entry name" value="DUF6816"/>
    <property type="match status" value="1"/>
</dbReference>
<proteinExistence type="predicted"/>
<comment type="caution">
    <text evidence="2">The sequence shown here is derived from an EMBL/GenBank/DDBJ whole genome shotgun (WGS) entry which is preliminary data.</text>
</comment>
<feature type="domain" description="DUF6816" evidence="1">
    <location>
        <begin position="47"/>
        <end position="257"/>
    </location>
</feature>
<evidence type="ECO:0000259" key="1">
    <source>
        <dbReference type="Pfam" id="PF20670"/>
    </source>
</evidence>
<evidence type="ECO:0000313" key="2">
    <source>
        <dbReference type="EMBL" id="RCJ36347.1"/>
    </source>
</evidence>
<name>A0A367RIF5_NOSPU</name>
<protein>
    <recommendedName>
        <fullName evidence="1">DUF6816 domain-containing protein</fullName>
    </recommendedName>
</protein>
<evidence type="ECO:0000313" key="3">
    <source>
        <dbReference type="Proteomes" id="UP000252085"/>
    </source>
</evidence>
<dbReference type="InterPro" id="IPR049213">
    <property type="entry name" value="DUF6816"/>
</dbReference>
<dbReference type="AlphaFoldDB" id="A0A367RIF5"/>
<dbReference type="EMBL" id="LXQE01000149">
    <property type="protein sequence ID" value="RCJ36347.1"/>
    <property type="molecule type" value="Genomic_DNA"/>
</dbReference>
<accession>A0A367RIF5</accession>
<organism evidence="2 3">
    <name type="scientific">Nostoc punctiforme NIES-2108</name>
    <dbReference type="NCBI Taxonomy" id="1356359"/>
    <lineage>
        <taxon>Bacteria</taxon>
        <taxon>Bacillati</taxon>
        <taxon>Cyanobacteriota</taxon>
        <taxon>Cyanophyceae</taxon>
        <taxon>Nostocales</taxon>
        <taxon>Nostocaceae</taxon>
        <taxon>Nostoc</taxon>
    </lineage>
</organism>
<dbReference type="Proteomes" id="UP000252085">
    <property type="component" value="Unassembled WGS sequence"/>
</dbReference>